<sequence length="187" mass="19814">MPDGYGEALISLAEARAHLRVDTEEEDALIAVLRDAAIDSVERHCGLFLGPREDLSIVFSGFPRCAWALRLPFGPYATITVTAVEYADRDGVATPLSDGEWRVLAGGRLAPAAGKSWPVSNGDIVVTCNAGFAAGEAPAPLIAAAKLMLGHLYLNREAVSATSSQNNAVELPLGYRPLCAPFRLPVI</sequence>
<keyword evidence="2" id="KW-1185">Reference proteome</keyword>
<proteinExistence type="predicted"/>
<evidence type="ECO:0000313" key="1">
    <source>
        <dbReference type="EMBL" id="MFD0948114.1"/>
    </source>
</evidence>
<dbReference type="InterPro" id="IPR011738">
    <property type="entry name" value="Phage_CHP"/>
</dbReference>
<comment type="caution">
    <text evidence="1">The sequence shown here is derived from an EMBL/GenBank/DDBJ whole genome shotgun (WGS) entry which is preliminary data.</text>
</comment>
<gene>
    <name evidence="1" type="ORF">ACFQ1E_17355</name>
</gene>
<dbReference type="InterPro" id="IPR021146">
    <property type="entry name" value="Phage_gp6-like_head-tail"/>
</dbReference>
<dbReference type="EMBL" id="JBHTJG010000010">
    <property type="protein sequence ID" value="MFD0948114.1"/>
    <property type="molecule type" value="Genomic_DNA"/>
</dbReference>
<protein>
    <submittedName>
        <fullName evidence="1">Phage head-tail connector protein</fullName>
    </submittedName>
</protein>
<dbReference type="Pfam" id="PF05135">
    <property type="entry name" value="Phage_connect_1"/>
    <property type="match status" value="1"/>
</dbReference>
<dbReference type="NCBIfam" id="TIGR02215">
    <property type="entry name" value="phage_chp_gp8"/>
    <property type="match status" value="1"/>
</dbReference>
<dbReference type="Gene3D" id="1.10.3230.30">
    <property type="entry name" value="Phage gp6-like head-tail connector protein"/>
    <property type="match status" value="1"/>
</dbReference>
<organism evidence="1 2">
    <name type="scientific">Sphingomonas canadensis</name>
    <dbReference type="NCBI Taxonomy" id="1219257"/>
    <lineage>
        <taxon>Bacteria</taxon>
        <taxon>Pseudomonadati</taxon>
        <taxon>Pseudomonadota</taxon>
        <taxon>Alphaproteobacteria</taxon>
        <taxon>Sphingomonadales</taxon>
        <taxon>Sphingomonadaceae</taxon>
        <taxon>Sphingomonas</taxon>
    </lineage>
</organism>
<name>A0ABW3HFP6_9SPHN</name>
<dbReference type="CDD" id="cd08054">
    <property type="entry name" value="gp6"/>
    <property type="match status" value="1"/>
</dbReference>
<reference evidence="2" key="1">
    <citation type="journal article" date="2019" name="Int. J. Syst. Evol. Microbiol.">
        <title>The Global Catalogue of Microorganisms (GCM) 10K type strain sequencing project: providing services to taxonomists for standard genome sequencing and annotation.</title>
        <authorList>
            <consortium name="The Broad Institute Genomics Platform"/>
            <consortium name="The Broad Institute Genome Sequencing Center for Infectious Disease"/>
            <person name="Wu L."/>
            <person name="Ma J."/>
        </authorList>
    </citation>
    <scope>NUCLEOTIDE SEQUENCE [LARGE SCALE GENOMIC DNA]</scope>
    <source>
        <strain evidence="2">CCUG 62982</strain>
    </source>
</reference>
<accession>A0ABW3HFP6</accession>
<dbReference type="RefSeq" id="WP_264945948.1">
    <property type="nucleotide sequence ID" value="NZ_JAPDRA010000010.1"/>
</dbReference>
<dbReference type="Proteomes" id="UP001596977">
    <property type="component" value="Unassembled WGS sequence"/>
</dbReference>
<evidence type="ECO:0000313" key="2">
    <source>
        <dbReference type="Proteomes" id="UP001596977"/>
    </source>
</evidence>